<evidence type="ECO:0000313" key="2">
    <source>
        <dbReference type="EMBL" id="MCV7022465.1"/>
    </source>
</evidence>
<reference evidence="2" key="3">
    <citation type="journal article" date="2022" name="BMC Genomics">
        <title>Comparative genome analysis of mycobacteria focusing on tRNA and non-coding RNA.</title>
        <authorList>
            <person name="Behra P.R.K."/>
            <person name="Pettersson B.M.F."/>
            <person name="Ramesh M."/>
            <person name="Das S."/>
            <person name="Dasgupta S."/>
            <person name="Kirsebom L.A."/>
        </authorList>
    </citation>
    <scope>NUCLEOTIDE SEQUENCE</scope>
    <source>
        <strain evidence="2">DSM 44203</strain>
    </source>
</reference>
<protein>
    <submittedName>
        <fullName evidence="2">Uncharacterized protein</fullName>
    </submittedName>
</protein>
<reference evidence="1 3" key="1">
    <citation type="journal article" date="2016" name="Genome Announc.">
        <title>Draft Genome Sequences of Five Rapidly Growing Mycobacterium Species, M. thermoresistibile, M. fortuitum subsp. acetamidolyticum, M. canariasense, M. brisbanense, and M. novocastrense.</title>
        <authorList>
            <person name="Katahira K."/>
            <person name="Ogura Y."/>
            <person name="Gotoh Y."/>
            <person name="Hayashi T."/>
        </authorList>
    </citation>
    <scope>NUCLEOTIDE SEQUENCE [LARGE SCALE GENOMIC DNA]</scope>
    <source>
        <strain evidence="1 3">JCM18114</strain>
    </source>
</reference>
<dbReference type="EMBL" id="BCTA01000021">
    <property type="protein sequence ID" value="GAT08128.1"/>
    <property type="molecule type" value="Genomic_DNA"/>
</dbReference>
<proteinExistence type="predicted"/>
<accession>A0AAW5SED3</accession>
<reference evidence="2" key="2">
    <citation type="submission" date="2020-07" db="EMBL/GenBank/DDBJ databases">
        <authorList>
            <person name="Pettersson B.M.F."/>
            <person name="Behra P.R.K."/>
            <person name="Ramesh M."/>
            <person name="Das S."/>
            <person name="Dasgupta S."/>
            <person name="Kirsebom L.A."/>
        </authorList>
    </citation>
    <scope>NUCLEOTIDE SEQUENCE</scope>
    <source>
        <strain evidence="2">DSM 44203</strain>
    </source>
</reference>
<gene>
    <name evidence="2" type="ORF">H7I77_03745</name>
    <name evidence="1" type="ORF">RMCN_1261</name>
</gene>
<comment type="caution">
    <text evidence="2">The sequence shown here is derived from an EMBL/GenBank/DDBJ whole genome shotgun (WGS) entry which is preliminary data.</text>
</comment>
<evidence type="ECO:0000313" key="3">
    <source>
        <dbReference type="Proteomes" id="UP000069773"/>
    </source>
</evidence>
<sequence length="107" mass="11869">MGRQVVAAIDPQAYLALVSPEDFVRLQRGKKAKGAWTSHLRRTGSWTRLLVRGSGGAAGHALFDIVHFVMEQKMLRGIRDRAQQKAANDRAGATMYELPNERIAAPR</sequence>
<evidence type="ECO:0000313" key="4">
    <source>
        <dbReference type="Proteomes" id="UP001207528"/>
    </source>
</evidence>
<keyword evidence="3" id="KW-1185">Reference proteome</keyword>
<dbReference type="Proteomes" id="UP000069773">
    <property type="component" value="Unassembled WGS sequence"/>
</dbReference>
<organism evidence="2 4">
    <name type="scientific">Mycolicibacterium novocastrense</name>
    <name type="common">Mycobacterium novocastrense</name>
    <dbReference type="NCBI Taxonomy" id="59813"/>
    <lineage>
        <taxon>Bacteria</taxon>
        <taxon>Bacillati</taxon>
        <taxon>Actinomycetota</taxon>
        <taxon>Actinomycetes</taxon>
        <taxon>Mycobacteriales</taxon>
        <taxon>Mycobacteriaceae</taxon>
        <taxon>Mycolicibacterium</taxon>
    </lineage>
</organism>
<dbReference type="Proteomes" id="UP001207528">
    <property type="component" value="Unassembled WGS sequence"/>
</dbReference>
<dbReference type="AlphaFoldDB" id="A0AAW5SED3"/>
<dbReference type="EMBL" id="JACKTI010000019">
    <property type="protein sequence ID" value="MCV7022465.1"/>
    <property type="molecule type" value="Genomic_DNA"/>
</dbReference>
<name>A0AAW5SED3_MYCNV</name>
<evidence type="ECO:0000313" key="1">
    <source>
        <dbReference type="EMBL" id="GAT08128.1"/>
    </source>
</evidence>
<dbReference type="RefSeq" id="WP_067387890.1">
    <property type="nucleotide sequence ID" value="NZ_BCTA01000021.1"/>
</dbReference>